<sequence length="84" mass="9490">MHPKSYQNLFLYASDEISVRASNRLAGAGIKYVGDLASLTEKQILNKKMRIGRRVVTECRDLLAELGLSFGSLPLEVWQQIRPK</sequence>
<dbReference type="SUPFAM" id="SSF47789">
    <property type="entry name" value="C-terminal domain of RNA polymerase alpha subunit"/>
    <property type="match status" value="1"/>
</dbReference>
<dbReference type="Proteomes" id="UP000177040">
    <property type="component" value="Unassembled WGS sequence"/>
</dbReference>
<dbReference type="Pfam" id="PF03118">
    <property type="entry name" value="RNA_pol_A_CTD"/>
    <property type="match status" value="1"/>
</dbReference>
<dbReference type="GO" id="GO:0003677">
    <property type="term" value="F:DNA binding"/>
    <property type="evidence" value="ECO:0007669"/>
    <property type="project" value="InterPro"/>
</dbReference>
<evidence type="ECO:0000313" key="3">
    <source>
        <dbReference type="Proteomes" id="UP000177040"/>
    </source>
</evidence>
<reference evidence="2 3" key="1">
    <citation type="journal article" date="2016" name="Nat. Commun.">
        <title>Thousands of microbial genomes shed light on interconnected biogeochemical processes in an aquifer system.</title>
        <authorList>
            <person name="Anantharaman K."/>
            <person name="Brown C.T."/>
            <person name="Hug L.A."/>
            <person name="Sharon I."/>
            <person name="Castelle C.J."/>
            <person name="Probst A.J."/>
            <person name="Thomas B.C."/>
            <person name="Singh A."/>
            <person name="Wilkins M.J."/>
            <person name="Karaoz U."/>
            <person name="Brodie E.L."/>
            <person name="Williams K.H."/>
            <person name="Hubbard S.S."/>
            <person name="Banfield J.F."/>
        </authorList>
    </citation>
    <scope>NUCLEOTIDE SEQUENCE [LARGE SCALE GENOMIC DNA]</scope>
</reference>
<dbReference type="GO" id="GO:0003899">
    <property type="term" value="F:DNA-directed RNA polymerase activity"/>
    <property type="evidence" value="ECO:0007669"/>
    <property type="project" value="InterPro"/>
</dbReference>
<evidence type="ECO:0000313" key="2">
    <source>
        <dbReference type="EMBL" id="OGH78290.1"/>
    </source>
</evidence>
<dbReference type="InterPro" id="IPR011260">
    <property type="entry name" value="RNAP_asu_C"/>
</dbReference>
<feature type="domain" description="RNA polymerase alpha subunit C-terminal" evidence="1">
    <location>
        <begin position="16"/>
        <end position="65"/>
    </location>
</feature>
<name>A0A1F6N3K4_9BACT</name>
<gene>
    <name evidence="2" type="ORF">A2983_04005</name>
</gene>
<evidence type="ECO:0000259" key="1">
    <source>
        <dbReference type="Pfam" id="PF03118"/>
    </source>
</evidence>
<dbReference type="AlphaFoldDB" id="A0A1F6N3K4"/>
<protein>
    <recommendedName>
        <fullName evidence="1">RNA polymerase alpha subunit C-terminal domain-containing protein</fullName>
    </recommendedName>
</protein>
<dbReference type="EMBL" id="MFQH01000014">
    <property type="protein sequence ID" value="OGH78290.1"/>
    <property type="molecule type" value="Genomic_DNA"/>
</dbReference>
<organism evidence="2 3">
    <name type="scientific">Candidatus Magasanikbacteria bacterium RIFCSPLOWO2_01_FULL_40_15</name>
    <dbReference type="NCBI Taxonomy" id="1798686"/>
    <lineage>
        <taxon>Bacteria</taxon>
        <taxon>Candidatus Magasanikiibacteriota</taxon>
    </lineage>
</organism>
<dbReference type="GO" id="GO:0006351">
    <property type="term" value="P:DNA-templated transcription"/>
    <property type="evidence" value="ECO:0007669"/>
    <property type="project" value="InterPro"/>
</dbReference>
<accession>A0A1F6N3K4</accession>
<dbReference type="Gene3D" id="1.10.150.20">
    <property type="entry name" value="5' to 3' exonuclease, C-terminal subdomain"/>
    <property type="match status" value="1"/>
</dbReference>
<comment type="caution">
    <text evidence="2">The sequence shown here is derived from an EMBL/GenBank/DDBJ whole genome shotgun (WGS) entry which is preliminary data.</text>
</comment>
<proteinExistence type="predicted"/>